<proteinExistence type="predicted"/>
<protein>
    <submittedName>
        <fullName evidence="7">Type IV secretion system protein</fullName>
    </submittedName>
</protein>
<name>A0A9D9HNI6_9SPIR</name>
<dbReference type="CDD" id="cd16425">
    <property type="entry name" value="TrbF"/>
    <property type="match status" value="1"/>
</dbReference>
<reference evidence="7" key="2">
    <citation type="journal article" date="2021" name="PeerJ">
        <title>Extensive microbial diversity within the chicken gut microbiome revealed by metagenomics and culture.</title>
        <authorList>
            <person name="Gilroy R."/>
            <person name="Ravi A."/>
            <person name="Getino M."/>
            <person name="Pursley I."/>
            <person name="Horton D.L."/>
            <person name="Alikhan N.F."/>
            <person name="Baker D."/>
            <person name="Gharbi K."/>
            <person name="Hall N."/>
            <person name="Watson M."/>
            <person name="Adriaenssens E.M."/>
            <person name="Foster-Nyarko E."/>
            <person name="Jarju S."/>
            <person name="Secka A."/>
            <person name="Antonio M."/>
            <person name="Oren A."/>
            <person name="Chaudhuri R.R."/>
            <person name="La Ragione R."/>
            <person name="Hildebrand F."/>
            <person name="Pallen M.J."/>
        </authorList>
    </citation>
    <scope>NUCLEOTIDE SEQUENCE</scope>
    <source>
        <strain evidence="7">10532</strain>
    </source>
</reference>
<reference evidence="7" key="1">
    <citation type="submission" date="2020-10" db="EMBL/GenBank/DDBJ databases">
        <authorList>
            <person name="Gilroy R."/>
        </authorList>
    </citation>
    <scope>NUCLEOTIDE SEQUENCE</scope>
    <source>
        <strain evidence="7">10532</strain>
    </source>
</reference>
<dbReference type="AlphaFoldDB" id="A0A9D9HNI6"/>
<keyword evidence="3 5" id="KW-1133">Transmembrane helix</keyword>
<dbReference type="EMBL" id="JADIMM010000025">
    <property type="protein sequence ID" value="MBO8457044.1"/>
    <property type="molecule type" value="Genomic_DNA"/>
</dbReference>
<dbReference type="InterPro" id="IPR032710">
    <property type="entry name" value="NTF2-like_dom_sf"/>
</dbReference>
<evidence type="ECO:0000313" key="8">
    <source>
        <dbReference type="Proteomes" id="UP000823638"/>
    </source>
</evidence>
<evidence type="ECO:0000256" key="5">
    <source>
        <dbReference type="SAM" id="Phobius"/>
    </source>
</evidence>
<organism evidence="7 8">
    <name type="scientific">Candidatus Gallitreponema excrementavium</name>
    <dbReference type="NCBI Taxonomy" id="2840840"/>
    <lineage>
        <taxon>Bacteria</taxon>
        <taxon>Pseudomonadati</taxon>
        <taxon>Spirochaetota</taxon>
        <taxon>Spirochaetia</taxon>
        <taxon>Spirochaetales</taxon>
        <taxon>Candidatus Gallitreponema</taxon>
    </lineage>
</organism>
<dbReference type="Proteomes" id="UP000823638">
    <property type="component" value="Unassembled WGS sequence"/>
</dbReference>
<dbReference type="InterPro" id="IPR007430">
    <property type="entry name" value="VirB8"/>
</dbReference>
<keyword evidence="2 5" id="KW-0812">Transmembrane</keyword>
<feature type="transmembrane region" description="Helical" evidence="5">
    <location>
        <begin position="44"/>
        <end position="64"/>
    </location>
</feature>
<gene>
    <name evidence="7" type="ORF">IAA81_02310</name>
</gene>
<dbReference type="InterPro" id="IPR035658">
    <property type="entry name" value="TrbF"/>
</dbReference>
<keyword evidence="4 5" id="KW-0472">Membrane</keyword>
<accession>A0A9D9HNI6</accession>
<evidence type="ECO:0000256" key="2">
    <source>
        <dbReference type="ARBA" id="ARBA00022692"/>
    </source>
</evidence>
<evidence type="ECO:0000313" key="7">
    <source>
        <dbReference type="EMBL" id="MBO8457044.1"/>
    </source>
</evidence>
<feature type="domain" description="Bacterial virulence protein VirB8" evidence="6">
    <location>
        <begin position="30"/>
        <end position="227"/>
    </location>
</feature>
<comment type="caution">
    <text evidence="7">The sequence shown here is derived from an EMBL/GenBank/DDBJ whole genome shotgun (WGS) entry which is preliminary data.</text>
</comment>
<sequence>MSQTYFPTPGTNLTGFSDDRKKNGMRALDSVDGLAQKNARMWQIISLVSLSSFFIALGVLIYAVNLPKTIPVIVTVDSTTGKAEYVGKIDKSLYGKEAIPEIAKIYQMKELITKMYTKFIDRTAQQVYIDEAYAIVQKGAVGLLDNFFRQNNPYQDFGKYVQTVDIQEPLKQTDKTYFVNFTVVKKHLEGYILSEEEYTALINLDFYDSVPESNVLGIYIVNFDITKKNKGA</sequence>
<comment type="subcellular location">
    <subcellularLocation>
        <location evidence="1">Membrane</location>
        <topology evidence="1">Single-pass membrane protein</topology>
    </subcellularLocation>
</comment>
<dbReference type="Pfam" id="PF04335">
    <property type="entry name" value="VirB8"/>
    <property type="match status" value="1"/>
</dbReference>
<dbReference type="GO" id="GO:0016020">
    <property type="term" value="C:membrane"/>
    <property type="evidence" value="ECO:0007669"/>
    <property type="project" value="UniProtKB-SubCell"/>
</dbReference>
<evidence type="ECO:0000259" key="6">
    <source>
        <dbReference type="Pfam" id="PF04335"/>
    </source>
</evidence>
<evidence type="ECO:0000256" key="3">
    <source>
        <dbReference type="ARBA" id="ARBA00022989"/>
    </source>
</evidence>
<dbReference type="SUPFAM" id="SSF54427">
    <property type="entry name" value="NTF2-like"/>
    <property type="match status" value="1"/>
</dbReference>
<evidence type="ECO:0000256" key="4">
    <source>
        <dbReference type="ARBA" id="ARBA00023136"/>
    </source>
</evidence>
<evidence type="ECO:0000256" key="1">
    <source>
        <dbReference type="ARBA" id="ARBA00004167"/>
    </source>
</evidence>